<keyword evidence="1" id="KW-0489">Methyltransferase</keyword>
<dbReference type="InterPro" id="IPR002935">
    <property type="entry name" value="SAM_O-MeTrfase"/>
</dbReference>
<dbReference type="CDD" id="cd02440">
    <property type="entry name" value="AdoMet_MTases"/>
    <property type="match status" value="1"/>
</dbReference>
<evidence type="ECO:0000256" key="4">
    <source>
        <dbReference type="ARBA" id="ARBA00023453"/>
    </source>
</evidence>
<organism evidence="5 6">
    <name type="scientific">Durusdinium trenchii</name>
    <dbReference type="NCBI Taxonomy" id="1381693"/>
    <lineage>
        <taxon>Eukaryota</taxon>
        <taxon>Sar</taxon>
        <taxon>Alveolata</taxon>
        <taxon>Dinophyceae</taxon>
        <taxon>Suessiales</taxon>
        <taxon>Symbiodiniaceae</taxon>
        <taxon>Durusdinium</taxon>
    </lineage>
</organism>
<dbReference type="SUPFAM" id="SSF53335">
    <property type="entry name" value="S-adenosyl-L-methionine-dependent methyltransferases"/>
    <property type="match status" value="1"/>
</dbReference>
<evidence type="ECO:0000313" key="6">
    <source>
        <dbReference type="Proteomes" id="UP001642484"/>
    </source>
</evidence>
<comment type="similarity">
    <text evidence="4">Belongs to the class I-like SAM-binding methyltransferase superfamily. Cation-dependent O-methyltransferase family.</text>
</comment>
<keyword evidence="3" id="KW-0949">S-adenosyl-L-methionine</keyword>
<evidence type="ECO:0000256" key="2">
    <source>
        <dbReference type="ARBA" id="ARBA00022679"/>
    </source>
</evidence>
<evidence type="ECO:0000256" key="3">
    <source>
        <dbReference type="ARBA" id="ARBA00022691"/>
    </source>
</evidence>
<evidence type="ECO:0000313" key="5">
    <source>
        <dbReference type="EMBL" id="CAK9014771.1"/>
    </source>
</evidence>
<accession>A0ABP0JK16</accession>
<dbReference type="InterPro" id="IPR050362">
    <property type="entry name" value="Cation-dep_OMT"/>
</dbReference>
<comment type="caution">
    <text evidence="5">The sequence shown here is derived from an EMBL/GenBank/DDBJ whole genome shotgun (WGS) entry which is preliminary data.</text>
</comment>
<gene>
    <name evidence="5" type="ORF">CCMP2556_LOCUS11835</name>
</gene>
<keyword evidence="6" id="KW-1185">Reference proteome</keyword>
<dbReference type="PANTHER" id="PTHR10509:SF14">
    <property type="entry name" value="CAFFEOYL-COA O-METHYLTRANSFERASE 3-RELATED"/>
    <property type="match status" value="1"/>
</dbReference>
<proteinExistence type="inferred from homology"/>
<sequence length="287" mass="31929">DCIFPAEPLLTLMKQIAGKLHRAWKWACDAFSLASGAHAVRAFPNSHLVGAVPASWAAPKEVSAMEELRQAVRDEDWPRNFEEGLTKIQMRAEWSASEDRCALLKWLVKSTQAKRVLEIGSFCGVGTLALAESMPEDGELFSLELDPFVVNFGRRFGGPALTRAKTILGQAADSLQQLAHEGKEFDLVIVDADKEGMCDYFELLWKMSLVSPRAVVAVDMTPFKGQPPLRFLKFGFPYRCETSSGEKQINELRTHVQKSSDFTSHEFGGLLIVQKMTSTDCECVNCH</sequence>
<dbReference type="PANTHER" id="PTHR10509">
    <property type="entry name" value="O-METHYLTRANSFERASE-RELATED"/>
    <property type="match status" value="1"/>
</dbReference>
<feature type="non-terminal residue" evidence="5">
    <location>
        <position position="1"/>
    </location>
</feature>
<dbReference type="Gene3D" id="3.40.50.150">
    <property type="entry name" value="Vaccinia Virus protein VP39"/>
    <property type="match status" value="1"/>
</dbReference>
<dbReference type="EMBL" id="CAXAMN010005625">
    <property type="protein sequence ID" value="CAK9014771.1"/>
    <property type="molecule type" value="Genomic_DNA"/>
</dbReference>
<dbReference type="InterPro" id="IPR029063">
    <property type="entry name" value="SAM-dependent_MTases_sf"/>
</dbReference>
<reference evidence="5 6" key="1">
    <citation type="submission" date="2024-02" db="EMBL/GenBank/DDBJ databases">
        <authorList>
            <person name="Chen Y."/>
            <person name="Shah S."/>
            <person name="Dougan E. K."/>
            <person name="Thang M."/>
            <person name="Chan C."/>
        </authorList>
    </citation>
    <scope>NUCLEOTIDE SEQUENCE [LARGE SCALE GENOMIC DNA]</scope>
</reference>
<keyword evidence="2" id="KW-0808">Transferase</keyword>
<dbReference type="PROSITE" id="PS51682">
    <property type="entry name" value="SAM_OMT_I"/>
    <property type="match status" value="1"/>
</dbReference>
<dbReference type="Pfam" id="PF01596">
    <property type="entry name" value="Methyltransf_3"/>
    <property type="match status" value="1"/>
</dbReference>
<dbReference type="Proteomes" id="UP001642484">
    <property type="component" value="Unassembled WGS sequence"/>
</dbReference>
<name>A0ABP0JK16_9DINO</name>
<protein>
    <submittedName>
        <fullName evidence="5">Uncharacterized protein</fullName>
    </submittedName>
</protein>
<evidence type="ECO:0000256" key="1">
    <source>
        <dbReference type="ARBA" id="ARBA00022603"/>
    </source>
</evidence>